<dbReference type="InterPro" id="IPR051934">
    <property type="entry name" value="Phage_Tail_Fiber_Structural"/>
</dbReference>
<proteinExistence type="predicted"/>
<comment type="caution">
    <text evidence="3">The sequence shown here is derived from an EMBL/GenBank/DDBJ whole genome shotgun (WGS) entry which is preliminary data.</text>
</comment>
<dbReference type="InterPro" id="IPR022225">
    <property type="entry name" value="Phage_tail_fibre_N"/>
</dbReference>
<gene>
    <name evidence="3" type="ORF">N0392_19915</name>
</gene>
<reference evidence="3" key="1">
    <citation type="submission" date="2022-08" db="EMBL/GenBank/DDBJ databases">
        <authorList>
            <person name="Dale J.L."/>
        </authorList>
    </citation>
    <scope>NUCLEOTIDE SEQUENCE</scope>
    <source>
        <strain evidence="3">2022EL-00758</strain>
    </source>
</reference>
<accession>A0A9Q4CR45</accession>
<feature type="domain" description="Phage tail fibre protein N-terminal" evidence="2">
    <location>
        <begin position="1"/>
        <end position="149"/>
    </location>
</feature>
<name>A0A9Q4CR45_MORMO</name>
<dbReference type="AlphaFoldDB" id="A0A9Q4CR45"/>
<dbReference type="PANTHER" id="PTHR35191">
    <property type="entry name" value="PROPHAGE SIDE TAIL FIBER PROTEIN HOMOLOG STFQ-RELATED"/>
    <property type="match status" value="1"/>
</dbReference>
<sequence>MTAKYFAILTNYGAAQLANAVALGTQMNITAMGAGDGGGTLPVPDPAQTTLIRENRRAAVNQVSVDDKNPNIIIAEQVIPENEGGWWIREIGLYDDNGGLIAIGNVPETYKPNLQEGSGRTQVLQMALIVSSTQAVTLKVDPSVVLATREYVTKSIDAAIQASEAKSAKIYATKTELSSGLSGKQPTGDYATRTELNNGLSGKQPTGDYATKTEVNSKLDKNAVVQTTGTSTTSVISQDGATKAFAGGQRFHTSPESVEMITPNGSIIIELTNNGYVNIINKNTGVLAEIPPGGLEQSAGSHPKRMMSQKGITDLAKSVETPIGMFATFPHRATQLPTKWYSTNGDRFSVSSPQGLALKSLPAELKSDWGITESGGMINVPNIKQSDGRTPFLRPVNGTERQVGSVDGDKMRRMQGEYTNSSWRDHGGGSGGASGVFSVRYSAGTSGSAGSNQGTTLIFDSEKVVPTGSEFKPLDIGVTLAIYLGV</sequence>
<feature type="compositionally biased region" description="Polar residues" evidence="1">
    <location>
        <begin position="194"/>
        <end position="204"/>
    </location>
</feature>
<protein>
    <submittedName>
        <fullName evidence="3">Phage tail protein</fullName>
    </submittedName>
</protein>
<dbReference type="Pfam" id="PF12571">
    <property type="entry name" value="Phage_tail_fib"/>
    <property type="match status" value="1"/>
</dbReference>
<dbReference type="Proteomes" id="UP001076655">
    <property type="component" value="Unassembled WGS sequence"/>
</dbReference>
<feature type="region of interest" description="Disordered" evidence="1">
    <location>
        <begin position="178"/>
        <end position="207"/>
    </location>
</feature>
<feature type="region of interest" description="Disordered" evidence="1">
    <location>
        <begin position="380"/>
        <end position="406"/>
    </location>
</feature>
<dbReference type="RefSeq" id="WP_267785930.1">
    <property type="nucleotide sequence ID" value="NZ_JAPNMI010000018.1"/>
</dbReference>
<organism evidence="3 4">
    <name type="scientific">Morganella morganii</name>
    <name type="common">Proteus morganii</name>
    <dbReference type="NCBI Taxonomy" id="582"/>
    <lineage>
        <taxon>Bacteria</taxon>
        <taxon>Pseudomonadati</taxon>
        <taxon>Pseudomonadota</taxon>
        <taxon>Gammaproteobacteria</taxon>
        <taxon>Enterobacterales</taxon>
        <taxon>Morganellaceae</taxon>
        <taxon>Morganella</taxon>
    </lineage>
</organism>
<evidence type="ECO:0000259" key="2">
    <source>
        <dbReference type="Pfam" id="PF12571"/>
    </source>
</evidence>
<evidence type="ECO:0000313" key="4">
    <source>
        <dbReference type="Proteomes" id="UP001076655"/>
    </source>
</evidence>
<dbReference type="PANTHER" id="PTHR35191:SF1">
    <property type="entry name" value="PROPHAGE SIDE TAIL FIBER PROTEIN HOMOLOG STFQ-RELATED"/>
    <property type="match status" value="1"/>
</dbReference>
<evidence type="ECO:0000256" key="1">
    <source>
        <dbReference type="SAM" id="MobiDB-lite"/>
    </source>
</evidence>
<dbReference type="EMBL" id="JAPNMI010000018">
    <property type="protein sequence ID" value="MCY0791930.1"/>
    <property type="molecule type" value="Genomic_DNA"/>
</dbReference>
<evidence type="ECO:0000313" key="3">
    <source>
        <dbReference type="EMBL" id="MCY0791930.1"/>
    </source>
</evidence>